<name>A0ACB9GDV2_CICIN</name>
<gene>
    <name evidence="1" type="ORF">L2E82_11242</name>
</gene>
<dbReference type="EMBL" id="CM042010">
    <property type="protein sequence ID" value="KAI3781233.1"/>
    <property type="molecule type" value="Genomic_DNA"/>
</dbReference>
<evidence type="ECO:0000313" key="2">
    <source>
        <dbReference type="Proteomes" id="UP001055811"/>
    </source>
</evidence>
<dbReference type="Proteomes" id="UP001055811">
    <property type="component" value="Linkage Group LG02"/>
</dbReference>
<organism evidence="1 2">
    <name type="scientific">Cichorium intybus</name>
    <name type="common">Chicory</name>
    <dbReference type="NCBI Taxonomy" id="13427"/>
    <lineage>
        <taxon>Eukaryota</taxon>
        <taxon>Viridiplantae</taxon>
        <taxon>Streptophyta</taxon>
        <taxon>Embryophyta</taxon>
        <taxon>Tracheophyta</taxon>
        <taxon>Spermatophyta</taxon>
        <taxon>Magnoliopsida</taxon>
        <taxon>eudicotyledons</taxon>
        <taxon>Gunneridae</taxon>
        <taxon>Pentapetalae</taxon>
        <taxon>asterids</taxon>
        <taxon>campanulids</taxon>
        <taxon>Asterales</taxon>
        <taxon>Asteraceae</taxon>
        <taxon>Cichorioideae</taxon>
        <taxon>Cichorieae</taxon>
        <taxon>Cichoriinae</taxon>
        <taxon>Cichorium</taxon>
    </lineage>
</organism>
<proteinExistence type="predicted"/>
<reference evidence="1 2" key="2">
    <citation type="journal article" date="2022" name="Mol. Ecol. Resour.">
        <title>The genomes of chicory, endive, great burdock and yacon provide insights into Asteraceae paleo-polyploidization history and plant inulin production.</title>
        <authorList>
            <person name="Fan W."/>
            <person name="Wang S."/>
            <person name="Wang H."/>
            <person name="Wang A."/>
            <person name="Jiang F."/>
            <person name="Liu H."/>
            <person name="Zhao H."/>
            <person name="Xu D."/>
            <person name="Zhang Y."/>
        </authorList>
    </citation>
    <scope>NUCLEOTIDE SEQUENCE [LARGE SCALE GENOMIC DNA]</scope>
    <source>
        <strain evidence="2">cv. Punajuju</strain>
        <tissue evidence="1">Leaves</tissue>
    </source>
</reference>
<sequence>MKSAARVLIFSRFLRHLNVFHRLKSAARMVDSRGINAYKRILEFVFWSCSATVNTPMVETSGGGTVTPHLSETTPSQIDKKKERKKEKGTSITIRRPGGSGLIILGPGWEWSGVLALR</sequence>
<reference evidence="2" key="1">
    <citation type="journal article" date="2022" name="Mol. Ecol. Resour.">
        <title>The genomes of chicory, endive, great burdock and yacon provide insights into Asteraceae palaeo-polyploidization history and plant inulin production.</title>
        <authorList>
            <person name="Fan W."/>
            <person name="Wang S."/>
            <person name="Wang H."/>
            <person name="Wang A."/>
            <person name="Jiang F."/>
            <person name="Liu H."/>
            <person name="Zhao H."/>
            <person name="Xu D."/>
            <person name="Zhang Y."/>
        </authorList>
    </citation>
    <scope>NUCLEOTIDE SEQUENCE [LARGE SCALE GENOMIC DNA]</scope>
    <source>
        <strain evidence="2">cv. Punajuju</strain>
    </source>
</reference>
<accession>A0ACB9GDV2</accession>
<protein>
    <submittedName>
        <fullName evidence="1">Uncharacterized protein</fullName>
    </submittedName>
</protein>
<evidence type="ECO:0000313" key="1">
    <source>
        <dbReference type="EMBL" id="KAI3781233.1"/>
    </source>
</evidence>
<comment type="caution">
    <text evidence="1">The sequence shown here is derived from an EMBL/GenBank/DDBJ whole genome shotgun (WGS) entry which is preliminary data.</text>
</comment>
<keyword evidence="2" id="KW-1185">Reference proteome</keyword>